<keyword evidence="2" id="KW-1185">Reference proteome</keyword>
<sequence length="542" mass="59255">MSQKKRVGSRYNGAMYRVKRLPHYVSWYCCNCCDGPYTYVLEEHCMSCGKRRCTFCRDEADPVPEIPIHNISPGNIAALHETSTHVLHNIAGRAATPSISTGSAISNTEFANSLALPYSPEEARFIDIGTSYRAQSEAPTQHSSQVTSQQQNVGRYGDDLVPSPTHGPYHDLPFSIGTPTPSHYHTAPHSPDHPQEHSPILNKPLITQVSSDLPPDYSVQYPGESSGYGANPEPENGAASSIAIDTPASDPGVGTIRTLLSGTAGAVALLKQTNFPTSTRAAQSPIGSDTRLIQPNPPLEVAKDDFAVSPPLQLDLPDHNSPKPPISDAKSPKTPKKGKTRKVASKNYECCKSSDGQRLACPFYKYDPQQHIGCISKAYDCIGRLGQHLKQSHKLGPDRLPKFSKMRVPADKKWYWGWKELFGEAAALPECPFSHPAEDLLKTQCRSPGHELPKLGYVEVDWPQGNGSPNHSNYADSQLSITPGRDLAGDINLLNITEGIAGLLPEYIDVASSYPDVTMSPFPESWSFDFEEGLRDYLPLEV</sequence>
<dbReference type="EMBL" id="JAPUUL010000682">
    <property type="protein sequence ID" value="KAJ8129710.1"/>
    <property type="molecule type" value="Genomic_DNA"/>
</dbReference>
<protein>
    <submittedName>
        <fullName evidence="1">Uncharacterized protein</fullName>
    </submittedName>
</protein>
<proteinExistence type="predicted"/>
<gene>
    <name evidence="1" type="ORF">O1611_g3920</name>
</gene>
<name>A0ACC2JQF5_9PEZI</name>
<dbReference type="Proteomes" id="UP001153332">
    <property type="component" value="Unassembled WGS sequence"/>
</dbReference>
<reference evidence="1" key="1">
    <citation type="submission" date="2022-12" db="EMBL/GenBank/DDBJ databases">
        <title>Genome Sequence of Lasiodiplodia mahajangana.</title>
        <authorList>
            <person name="Buettner E."/>
        </authorList>
    </citation>
    <scope>NUCLEOTIDE SEQUENCE</scope>
    <source>
        <strain evidence="1">VT137</strain>
    </source>
</reference>
<organism evidence="1 2">
    <name type="scientific">Lasiodiplodia mahajangana</name>
    <dbReference type="NCBI Taxonomy" id="1108764"/>
    <lineage>
        <taxon>Eukaryota</taxon>
        <taxon>Fungi</taxon>
        <taxon>Dikarya</taxon>
        <taxon>Ascomycota</taxon>
        <taxon>Pezizomycotina</taxon>
        <taxon>Dothideomycetes</taxon>
        <taxon>Dothideomycetes incertae sedis</taxon>
        <taxon>Botryosphaeriales</taxon>
        <taxon>Botryosphaeriaceae</taxon>
        <taxon>Lasiodiplodia</taxon>
    </lineage>
</organism>
<accession>A0ACC2JQF5</accession>
<evidence type="ECO:0000313" key="2">
    <source>
        <dbReference type="Proteomes" id="UP001153332"/>
    </source>
</evidence>
<comment type="caution">
    <text evidence="1">The sequence shown here is derived from an EMBL/GenBank/DDBJ whole genome shotgun (WGS) entry which is preliminary data.</text>
</comment>
<evidence type="ECO:0000313" key="1">
    <source>
        <dbReference type="EMBL" id="KAJ8129710.1"/>
    </source>
</evidence>